<feature type="domain" description="DUF4328" evidence="3">
    <location>
        <begin position="72"/>
        <end position="225"/>
    </location>
</feature>
<feature type="transmembrane region" description="Helical" evidence="2">
    <location>
        <begin position="78"/>
        <end position="102"/>
    </location>
</feature>
<organism evidence="4 5">
    <name type="scientific">Streptomyces xanthophaeus</name>
    <dbReference type="NCBI Taxonomy" id="67385"/>
    <lineage>
        <taxon>Bacteria</taxon>
        <taxon>Bacillati</taxon>
        <taxon>Actinomycetota</taxon>
        <taxon>Actinomycetes</taxon>
        <taxon>Kitasatosporales</taxon>
        <taxon>Streptomycetaceae</taxon>
        <taxon>Streptomyces</taxon>
    </lineage>
</organism>
<dbReference type="EMBL" id="BNEE01000004">
    <property type="protein sequence ID" value="GHI83765.1"/>
    <property type="molecule type" value="Genomic_DNA"/>
</dbReference>
<keyword evidence="5" id="KW-1185">Reference proteome</keyword>
<accession>A0A919LB80</accession>
<name>A0A919LB80_9ACTN</name>
<keyword evidence="2" id="KW-1133">Transmembrane helix</keyword>
<feature type="transmembrane region" description="Helical" evidence="2">
    <location>
        <begin position="29"/>
        <end position="58"/>
    </location>
</feature>
<protein>
    <recommendedName>
        <fullName evidence="3">DUF4328 domain-containing protein</fullName>
    </recommendedName>
</protein>
<gene>
    <name evidence="4" type="ORF">Sxan_11290</name>
</gene>
<sequence length="256" mass="27213">MLPGRPDWTAAPQPGPPQPRGILRSPQGLAAAATVLLSVGAVVNLVSVAGSAYSYSALQDLSEDPWSEPDSALASVDMLNGLIGAVQVMSLLATAVVFIIWFHRVRCNGDIFRPDIFTQSRGWAIGGWFIPLANFVLPYRTAKQTWWASTPLGPDGSHRTLSAAPVTTWWLVWVASAILDRIAGRLYLTSKSTEEVLNAYAFGIVSDLATIVAAVFAVVFVRKLTALQNTRAAQGPYAAAAGPAPVPSGRPVLPHS</sequence>
<keyword evidence="2" id="KW-0812">Transmembrane</keyword>
<evidence type="ECO:0000313" key="5">
    <source>
        <dbReference type="Proteomes" id="UP000600026"/>
    </source>
</evidence>
<evidence type="ECO:0000313" key="4">
    <source>
        <dbReference type="EMBL" id="GHI83765.1"/>
    </source>
</evidence>
<evidence type="ECO:0000256" key="2">
    <source>
        <dbReference type="SAM" id="Phobius"/>
    </source>
</evidence>
<reference evidence="4" key="1">
    <citation type="submission" date="2020-09" db="EMBL/GenBank/DDBJ databases">
        <title>Whole genome shotgun sequence of Streptomyces xanthophaeus NBRC 12829.</title>
        <authorList>
            <person name="Komaki H."/>
            <person name="Tamura T."/>
        </authorList>
    </citation>
    <scope>NUCLEOTIDE SEQUENCE</scope>
    <source>
        <strain evidence="4">NBRC 12829</strain>
    </source>
</reference>
<evidence type="ECO:0000256" key="1">
    <source>
        <dbReference type="SAM" id="MobiDB-lite"/>
    </source>
</evidence>
<feature type="transmembrane region" description="Helical" evidence="2">
    <location>
        <begin position="123"/>
        <end position="141"/>
    </location>
</feature>
<dbReference type="Proteomes" id="UP000600026">
    <property type="component" value="Unassembled WGS sequence"/>
</dbReference>
<feature type="region of interest" description="Disordered" evidence="1">
    <location>
        <begin position="1"/>
        <end position="23"/>
    </location>
</feature>
<feature type="transmembrane region" description="Helical" evidence="2">
    <location>
        <begin position="199"/>
        <end position="221"/>
    </location>
</feature>
<comment type="caution">
    <text evidence="4">The sequence shown here is derived from an EMBL/GenBank/DDBJ whole genome shotgun (WGS) entry which is preliminary data.</text>
</comment>
<dbReference type="AlphaFoldDB" id="A0A919LB80"/>
<evidence type="ECO:0000259" key="3">
    <source>
        <dbReference type="Pfam" id="PF14219"/>
    </source>
</evidence>
<keyword evidence="2" id="KW-0472">Membrane</keyword>
<dbReference type="InterPro" id="IPR025565">
    <property type="entry name" value="DUF4328"/>
</dbReference>
<proteinExistence type="predicted"/>
<dbReference type="Pfam" id="PF14219">
    <property type="entry name" value="DUF4328"/>
    <property type="match status" value="1"/>
</dbReference>